<keyword evidence="5" id="KW-0175">Coiled coil</keyword>
<feature type="compositionally biased region" description="Acidic residues" evidence="6">
    <location>
        <begin position="69"/>
        <end position="110"/>
    </location>
</feature>
<sequence length="469" mass="49131">MDGSVAGPRLRPGGVVVSGRLLRAVCTAALAAALTVSPAIAVPAVPDPVPPGDSAPSADAPDPGPADTQDVDDSGTPESDADETDPEEPGADPDEADPDEPGSNADEADAAEVDAGTALAAPEAPRSVAALLRELQTRYRTAEEASETYNATAEKLKQRTARLKKVDADLAKARAALESSRADAGRLARQQYRGHTEFSAYLRLLLTRDPRRALDQSHVVGRLAANRVATVDRLTGAARQADRLAAAARKALDQQKKLAARQKRERDAVNVRLREVEGLLATLSEEQIAQLAGLEQKGVDRAQRELVASGALSATRPATRQGGDAVAYAIRQIGKPYVWGAEGPDSFDCSGLTSQAWSAAGRTIPRTSQEQWKRLPRVPLSALRPGDLVVYFPKATHVALYIGDGLVVQAPRPGTKVKVSPLAANPLLGAVRPDPGAAPLATYTRPDLPEGARAGTDTGYSADTAPAAP</sequence>
<dbReference type="EMBL" id="CP020570">
    <property type="protein sequence ID" value="ARF64262.1"/>
    <property type="molecule type" value="Genomic_DNA"/>
</dbReference>
<keyword evidence="2" id="KW-0645">Protease</keyword>
<evidence type="ECO:0000313" key="9">
    <source>
        <dbReference type="EMBL" id="ARF64262.1"/>
    </source>
</evidence>
<evidence type="ECO:0000313" key="10">
    <source>
        <dbReference type="Proteomes" id="UP000192445"/>
    </source>
</evidence>
<feature type="domain" description="NlpC/P60" evidence="8">
    <location>
        <begin position="319"/>
        <end position="440"/>
    </location>
</feature>
<evidence type="ECO:0000256" key="7">
    <source>
        <dbReference type="SAM" id="SignalP"/>
    </source>
</evidence>
<dbReference type="InterPro" id="IPR051794">
    <property type="entry name" value="PG_Endopeptidase_C40"/>
</dbReference>
<dbReference type="PANTHER" id="PTHR47359:SF3">
    <property type="entry name" value="NLP_P60 DOMAIN-CONTAINING PROTEIN-RELATED"/>
    <property type="match status" value="1"/>
</dbReference>
<evidence type="ECO:0000256" key="2">
    <source>
        <dbReference type="ARBA" id="ARBA00022670"/>
    </source>
</evidence>
<accession>A0A1V0UH08</accession>
<reference evidence="9 10" key="1">
    <citation type="submission" date="2017-03" db="EMBL/GenBank/DDBJ databases">
        <title>Complete Genome Sequence of a natural compounds producer, Streptomyces violaceus S21.</title>
        <authorList>
            <person name="Zhong C."/>
            <person name="Zhao Z."/>
            <person name="Fu J."/>
            <person name="Zong G."/>
            <person name="Qin R."/>
            <person name="Cao G."/>
        </authorList>
    </citation>
    <scope>NUCLEOTIDE SEQUENCE [LARGE SCALE GENOMIC DNA]</scope>
    <source>
        <strain evidence="9 10">S21</strain>
    </source>
</reference>
<dbReference type="AlphaFoldDB" id="A0A1V0UH08"/>
<gene>
    <name evidence="9" type="ORF">B1H20_24930</name>
</gene>
<comment type="similarity">
    <text evidence="1">Belongs to the peptidase C40 family.</text>
</comment>
<dbReference type="GO" id="GO:0006508">
    <property type="term" value="P:proteolysis"/>
    <property type="evidence" value="ECO:0007669"/>
    <property type="project" value="UniProtKB-KW"/>
</dbReference>
<dbReference type="Gene3D" id="3.90.1720.10">
    <property type="entry name" value="endopeptidase domain like (from Nostoc punctiforme)"/>
    <property type="match status" value="1"/>
</dbReference>
<dbReference type="GO" id="GO:0008234">
    <property type="term" value="F:cysteine-type peptidase activity"/>
    <property type="evidence" value="ECO:0007669"/>
    <property type="project" value="UniProtKB-KW"/>
</dbReference>
<name>A0A1V0UH08_STRVN</name>
<feature type="compositionally biased region" description="Low complexity" evidence="6">
    <location>
        <begin position="54"/>
        <end position="67"/>
    </location>
</feature>
<evidence type="ECO:0000259" key="8">
    <source>
        <dbReference type="PROSITE" id="PS51935"/>
    </source>
</evidence>
<dbReference type="InterPro" id="IPR038765">
    <property type="entry name" value="Papain-like_cys_pep_sf"/>
</dbReference>
<feature type="region of interest" description="Disordered" evidence="6">
    <location>
        <begin position="433"/>
        <end position="469"/>
    </location>
</feature>
<feature type="coiled-coil region" evidence="5">
    <location>
        <begin position="132"/>
        <end position="183"/>
    </location>
</feature>
<feature type="chain" id="PRO_5012324153" evidence="7">
    <location>
        <begin position="42"/>
        <end position="469"/>
    </location>
</feature>
<feature type="region of interest" description="Disordered" evidence="6">
    <location>
        <begin position="45"/>
        <end position="110"/>
    </location>
</feature>
<proteinExistence type="inferred from homology"/>
<evidence type="ECO:0000256" key="3">
    <source>
        <dbReference type="ARBA" id="ARBA00022801"/>
    </source>
</evidence>
<feature type="signal peptide" evidence="7">
    <location>
        <begin position="1"/>
        <end position="41"/>
    </location>
</feature>
<dbReference type="SUPFAM" id="SSF54001">
    <property type="entry name" value="Cysteine proteinases"/>
    <property type="match status" value="1"/>
</dbReference>
<evidence type="ECO:0000256" key="4">
    <source>
        <dbReference type="ARBA" id="ARBA00022807"/>
    </source>
</evidence>
<dbReference type="InterPro" id="IPR000064">
    <property type="entry name" value="NLP_P60_dom"/>
</dbReference>
<dbReference type="PROSITE" id="PS51935">
    <property type="entry name" value="NLPC_P60"/>
    <property type="match status" value="1"/>
</dbReference>
<organism evidence="9 10">
    <name type="scientific">Streptomyces violaceoruber</name>
    <dbReference type="NCBI Taxonomy" id="1935"/>
    <lineage>
        <taxon>Bacteria</taxon>
        <taxon>Bacillati</taxon>
        <taxon>Actinomycetota</taxon>
        <taxon>Actinomycetes</taxon>
        <taxon>Kitasatosporales</taxon>
        <taxon>Streptomycetaceae</taxon>
        <taxon>Streptomyces</taxon>
        <taxon>Streptomyces violaceoruber group</taxon>
    </lineage>
</organism>
<keyword evidence="7" id="KW-0732">Signal</keyword>
<dbReference type="Pfam" id="PF00877">
    <property type="entry name" value="NLPC_P60"/>
    <property type="match status" value="1"/>
</dbReference>
<protein>
    <submittedName>
        <fullName evidence="9">Glycoside hydrolase</fullName>
    </submittedName>
</protein>
<dbReference type="KEGG" id="svu:B1H20_24930"/>
<evidence type="ECO:0000256" key="1">
    <source>
        <dbReference type="ARBA" id="ARBA00007074"/>
    </source>
</evidence>
<dbReference type="PANTHER" id="PTHR47359">
    <property type="entry name" value="PEPTIDOGLYCAN DL-ENDOPEPTIDASE CWLO"/>
    <property type="match status" value="1"/>
</dbReference>
<dbReference type="STRING" id="1935.B1H20_24930"/>
<keyword evidence="4" id="KW-0788">Thiol protease</keyword>
<keyword evidence="3 9" id="KW-0378">Hydrolase</keyword>
<evidence type="ECO:0000256" key="5">
    <source>
        <dbReference type="SAM" id="Coils"/>
    </source>
</evidence>
<evidence type="ECO:0000256" key="6">
    <source>
        <dbReference type="SAM" id="MobiDB-lite"/>
    </source>
</evidence>
<dbReference type="Proteomes" id="UP000192445">
    <property type="component" value="Chromosome"/>
</dbReference>